<keyword evidence="2" id="KW-1185">Reference proteome</keyword>
<dbReference type="EMBL" id="VMNW02000008">
    <property type="protein sequence ID" value="KAA9164038.1"/>
    <property type="molecule type" value="Genomic_DNA"/>
</dbReference>
<dbReference type="Proteomes" id="UP000319769">
    <property type="component" value="Unassembled WGS sequence"/>
</dbReference>
<accession>A0A5N0VEH7</accession>
<organism evidence="1 2">
    <name type="scientific">Amycolatopsis acidicola</name>
    <dbReference type="NCBI Taxonomy" id="2596893"/>
    <lineage>
        <taxon>Bacteria</taxon>
        <taxon>Bacillati</taxon>
        <taxon>Actinomycetota</taxon>
        <taxon>Actinomycetes</taxon>
        <taxon>Pseudonocardiales</taxon>
        <taxon>Pseudonocardiaceae</taxon>
        <taxon>Amycolatopsis</taxon>
    </lineage>
</organism>
<comment type="caution">
    <text evidence="1">The sequence shown here is derived from an EMBL/GenBank/DDBJ whole genome shotgun (WGS) entry which is preliminary data.</text>
</comment>
<dbReference type="AlphaFoldDB" id="A0A5N0VEH7"/>
<evidence type="ECO:0000313" key="2">
    <source>
        <dbReference type="Proteomes" id="UP000319769"/>
    </source>
</evidence>
<sequence length="259" mass="28958">MHTLTQLKDTQFAIRIEGRDSAVRELFPDWHRHDRFGLVINEALGGVGASHLLQLAIWSYYAADQRRRDELNVYPEIYAFHIGGGHGSHADYDFWGPRREVILGDDPNEVLCAINERGITRLAVPDLGERPAADLDVLAVKEVAATHDLLASAFAYSPTGRTPQADVEIAGLDRRTEQNPTKVLNAFRRPARVANPGRARRPLKEVDPVFQAYQERRAAELSPSDVEQAVERRARISEQGLATETYRRISVTTALESLG</sequence>
<dbReference type="RefSeq" id="WP_144748485.1">
    <property type="nucleotide sequence ID" value="NZ_VMNW02000008.1"/>
</dbReference>
<gene>
    <name evidence="1" type="ORF">FPZ12_008455</name>
</gene>
<dbReference type="OrthoDB" id="2588235at2"/>
<name>A0A5N0VEH7_9PSEU</name>
<protein>
    <submittedName>
        <fullName evidence="1">Uncharacterized protein</fullName>
    </submittedName>
</protein>
<evidence type="ECO:0000313" key="1">
    <source>
        <dbReference type="EMBL" id="KAA9164038.1"/>
    </source>
</evidence>
<reference evidence="1" key="1">
    <citation type="submission" date="2019-09" db="EMBL/GenBank/DDBJ databases">
        <authorList>
            <person name="Teo W.F.A."/>
            <person name="Duangmal K."/>
        </authorList>
    </citation>
    <scope>NUCLEOTIDE SEQUENCE [LARGE SCALE GENOMIC DNA]</scope>
    <source>
        <strain evidence="1">K81G1</strain>
    </source>
</reference>
<proteinExistence type="predicted"/>